<dbReference type="PANTHER" id="PTHR32089">
    <property type="entry name" value="METHYL-ACCEPTING CHEMOTAXIS PROTEIN MCPB"/>
    <property type="match status" value="1"/>
</dbReference>
<dbReference type="Pfam" id="PF00015">
    <property type="entry name" value="MCPsignal"/>
    <property type="match status" value="1"/>
</dbReference>
<dbReference type="InterPro" id="IPR004089">
    <property type="entry name" value="MCPsignal_dom"/>
</dbReference>
<dbReference type="KEGG" id="opf:CBP31_14015"/>
<dbReference type="AlphaFoldDB" id="A0A1Y0D909"/>
<dbReference type="Pfam" id="PF13682">
    <property type="entry name" value="CZB"/>
    <property type="match status" value="1"/>
</dbReference>
<proteinExistence type="predicted"/>
<dbReference type="GO" id="GO:0007165">
    <property type="term" value="P:signal transduction"/>
    <property type="evidence" value="ECO:0007669"/>
    <property type="project" value="UniProtKB-KW"/>
</dbReference>
<evidence type="ECO:0000313" key="5">
    <source>
        <dbReference type="EMBL" id="ART83606.1"/>
    </source>
</evidence>
<dbReference type="SUPFAM" id="SSF58104">
    <property type="entry name" value="Methyl-accepting chemotaxis protein (MCP) signaling domain"/>
    <property type="match status" value="1"/>
</dbReference>
<accession>A0A1Y0D909</accession>
<keyword evidence="6" id="KW-1185">Reference proteome</keyword>
<dbReference type="EMBL" id="CP021377">
    <property type="protein sequence ID" value="ART83606.1"/>
    <property type="molecule type" value="Genomic_DNA"/>
</dbReference>
<keyword evidence="2 3" id="KW-0807">Transducer</keyword>
<reference evidence="5 6" key="1">
    <citation type="journal article" date="2014" name="Int. J. Syst. Evol. Microbiol.">
        <title>Oceanisphaera profunda sp. nov., a marine bacterium isolated from deep-sea sediment, and emended description of the genus Oceanisphaera.</title>
        <authorList>
            <person name="Xu Z."/>
            <person name="Zhang X.Y."/>
            <person name="Su H.N."/>
            <person name="Yu Z.C."/>
            <person name="Liu C."/>
            <person name="Li H."/>
            <person name="Chen X.L."/>
            <person name="Song X.Y."/>
            <person name="Xie B.B."/>
            <person name="Qin Q.L."/>
            <person name="Zhou B.C."/>
            <person name="Shi M."/>
            <person name="Huang Y."/>
            <person name="Zhang Y.Z."/>
        </authorList>
    </citation>
    <scope>NUCLEOTIDE SEQUENCE [LARGE SCALE GENOMIC DNA]</scope>
    <source>
        <strain evidence="5 6">SM1222</strain>
    </source>
</reference>
<dbReference type="OrthoDB" id="9808588at2"/>
<dbReference type="Gene3D" id="6.10.250.3200">
    <property type="match status" value="1"/>
</dbReference>
<dbReference type="PROSITE" id="PS50111">
    <property type="entry name" value="CHEMOTAXIS_TRANSDUC_2"/>
    <property type="match status" value="1"/>
</dbReference>
<dbReference type="Proteomes" id="UP000243937">
    <property type="component" value="Chromosome"/>
</dbReference>
<dbReference type="GO" id="GO:0016020">
    <property type="term" value="C:membrane"/>
    <property type="evidence" value="ECO:0007669"/>
    <property type="project" value="UniProtKB-SubCell"/>
</dbReference>
<name>A0A1Y0D909_9GAMM</name>
<dbReference type="Gene3D" id="1.20.120.30">
    <property type="entry name" value="Aspartate receptor, ligand-binding domain"/>
    <property type="match status" value="1"/>
</dbReference>
<dbReference type="InterPro" id="IPR025991">
    <property type="entry name" value="Chemoreceptor_zinc-bind_dom"/>
</dbReference>
<evidence type="ECO:0000256" key="1">
    <source>
        <dbReference type="ARBA" id="ARBA00004370"/>
    </source>
</evidence>
<dbReference type="RefSeq" id="WP_087038285.1">
    <property type="nucleotide sequence ID" value="NZ_CP021377.1"/>
</dbReference>
<organism evidence="5 6">
    <name type="scientific">Oceanisphaera profunda</name>
    <dbReference type="NCBI Taxonomy" id="1416627"/>
    <lineage>
        <taxon>Bacteria</taxon>
        <taxon>Pseudomonadati</taxon>
        <taxon>Pseudomonadota</taxon>
        <taxon>Gammaproteobacteria</taxon>
        <taxon>Aeromonadales</taxon>
        <taxon>Aeromonadaceae</taxon>
        <taxon>Oceanisphaera</taxon>
    </lineage>
</organism>
<feature type="domain" description="Methyl-accepting transducer" evidence="4">
    <location>
        <begin position="111"/>
        <end position="248"/>
    </location>
</feature>
<evidence type="ECO:0000256" key="3">
    <source>
        <dbReference type="PROSITE-ProRule" id="PRU00284"/>
    </source>
</evidence>
<protein>
    <submittedName>
        <fullName evidence="5">Chemotaxis protein</fullName>
    </submittedName>
</protein>
<evidence type="ECO:0000256" key="2">
    <source>
        <dbReference type="ARBA" id="ARBA00023224"/>
    </source>
</evidence>
<gene>
    <name evidence="5" type="ORF">CBP31_14015</name>
</gene>
<sequence>MFGSKAKKHAHSLEQQLAALTADYETRLSIKESKITELKAEALSQQAAQQVSEQLLAVVLQGSDMLNTIREGMVLNAETLLEEQTKLTEMEEVFAQTYQATDTLKQRSAMINAEVGHSAESSKVLTDTASKISNFVSVIQEISEQTNLLALNAAIEAARAGEQGRGFAVVADEVRTLASKAHEASANINNLVQQVLQQSKTINSSVAQSLESTEEISASSQQIDEVTREVMRHAESMRNVIKRNAASAFLEAVKLDHAVWKNHIYHCVETQDFDVQVSSHTECRLGKWYYEGRGAQLYSQTPAFNKIEASHKVVHQAGSDALKAFAAGNQKTALEALQLMEQSSLQVTRALTELDNEMQQQ</sequence>
<dbReference type="SMART" id="SM00283">
    <property type="entry name" value="MA"/>
    <property type="match status" value="1"/>
</dbReference>
<dbReference type="GO" id="GO:0006935">
    <property type="term" value="P:chemotaxis"/>
    <property type="evidence" value="ECO:0007669"/>
    <property type="project" value="UniProtKB-ARBA"/>
</dbReference>
<evidence type="ECO:0000313" key="6">
    <source>
        <dbReference type="Proteomes" id="UP000243937"/>
    </source>
</evidence>
<dbReference type="PANTHER" id="PTHR32089:SF70">
    <property type="entry name" value="ENERGY TAXIS MODULATING METHYL ACCEPTING SENSORY TRANSDUCER"/>
    <property type="match status" value="1"/>
</dbReference>
<evidence type="ECO:0000259" key="4">
    <source>
        <dbReference type="PROSITE" id="PS50111"/>
    </source>
</evidence>
<comment type="subcellular location">
    <subcellularLocation>
        <location evidence="1">Membrane</location>
    </subcellularLocation>
</comment>